<dbReference type="PROSITE" id="PS50801">
    <property type="entry name" value="STAS"/>
    <property type="match status" value="1"/>
</dbReference>
<dbReference type="Proteomes" id="UP000242999">
    <property type="component" value="Unassembled WGS sequence"/>
</dbReference>
<feature type="transmembrane region" description="Helical" evidence="5">
    <location>
        <begin position="404"/>
        <end position="430"/>
    </location>
</feature>
<protein>
    <submittedName>
        <fullName evidence="7">Sulfate permease, SulP family</fullName>
    </submittedName>
</protein>
<dbReference type="CDD" id="cd07042">
    <property type="entry name" value="STAS_SulP_like_sulfate_transporter"/>
    <property type="match status" value="1"/>
</dbReference>
<evidence type="ECO:0000313" key="7">
    <source>
        <dbReference type="EMBL" id="SEI74188.1"/>
    </source>
</evidence>
<feature type="transmembrane region" description="Helical" evidence="5">
    <location>
        <begin position="219"/>
        <end position="239"/>
    </location>
</feature>
<dbReference type="InterPro" id="IPR002645">
    <property type="entry name" value="STAS_dom"/>
</dbReference>
<feature type="transmembrane region" description="Helical" evidence="5">
    <location>
        <begin position="343"/>
        <end position="363"/>
    </location>
</feature>
<keyword evidence="8" id="KW-1185">Reference proteome</keyword>
<feature type="transmembrane region" description="Helical" evidence="5">
    <location>
        <begin position="269"/>
        <end position="294"/>
    </location>
</feature>
<organism evidence="7 8">
    <name type="scientific">Allopseudospirillum japonicum</name>
    <dbReference type="NCBI Taxonomy" id="64971"/>
    <lineage>
        <taxon>Bacteria</taxon>
        <taxon>Pseudomonadati</taxon>
        <taxon>Pseudomonadota</taxon>
        <taxon>Gammaproteobacteria</taxon>
        <taxon>Oceanospirillales</taxon>
        <taxon>Oceanospirillaceae</taxon>
        <taxon>Allopseudospirillum</taxon>
    </lineage>
</organism>
<dbReference type="Pfam" id="PF01740">
    <property type="entry name" value="STAS"/>
    <property type="match status" value="1"/>
</dbReference>
<evidence type="ECO:0000256" key="3">
    <source>
        <dbReference type="ARBA" id="ARBA00022989"/>
    </source>
</evidence>
<gene>
    <name evidence="7" type="ORF">SAMN05421831_1099</name>
</gene>
<feature type="transmembrane region" description="Helical" evidence="5">
    <location>
        <begin position="135"/>
        <end position="157"/>
    </location>
</feature>
<evidence type="ECO:0000256" key="2">
    <source>
        <dbReference type="ARBA" id="ARBA00022692"/>
    </source>
</evidence>
<feature type="transmembrane region" description="Helical" evidence="5">
    <location>
        <begin position="104"/>
        <end position="123"/>
    </location>
</feature>
<feature type="transmembrane region" description="Helical" evidence="5">
    <location>
        <begin position="370"/>
        <end position="392"/>
    </location>
</feature>
<feature type="transmembrane region" description="Helical" evidence="5">
    <location>
        <begin position="60"/>
        <end position="84"/>
    </location>
</feature>
<feature type="domain" description="STAS" evidence="6">
    <location>
        <begin position="454"/>
        <end position="570"/>
    </location>
</feature>
<feature type="transmembrane region" description="Helical" evidence="5">
    <location>
        <begin position="306"/>
        <end position="323"/>
    </location>
</feature>
<keyword evidence="4 5" id="KW-0472">Membrane</keyword>
<dbReference type="AlphaFoldDB" id="A0A1H6T297"/>
<dbReference type="Pfam" id="PF00916">
    <property type="entry name" value="Sulfate_transp"/>
    <property type="match status" value="1"/>
</dbReference>
<sequence length="572" mass="61471">MLPPSWLHTWPLARWLQSYQRHDALGDLLAGLVVAVMLIPQGMAYAFLAGLPPQMGLYAALFPLILYALLGSSRSMAVGPVAIASLMTGEALRHSGTDPSQWPLVAAQLALLVGVCLLGLRLLNAASIVNFISHSVIKGFTSAAALVIALNQLKYLLDIDLPRGDFFTLITALPNALPQSAGDAVLLSLLCLGLLWGMQNQLAPQLIRLGWPKLAAQTLARSGPLVLILASLVLLPFLWPQAQLAKVGAIPAGLPDWQFIVLDLGQIQALFPSALLIALVGYLESISVATALASQKRERIAPRQELLALGIANLGAAFTQAYPVAGGFGRSMVNHNSGARTTLASLLAAGVLALVVAFFTPWFADLPKVVLGAIVVMAVLPLIDISAIWQTWAFNRADALTLLASFLGVLFLGVELGILLGISLSIALLLKRSAQPHIAELGRVPNSEHFRNVQRHQVQTLTQAVFLRVDENLYFANTHYIEDKILDAVSTRPQLTDVVLVCSAVNFIDASALESLETLIERLAQAKVRLHLAEVKGPVSDQLAHSHLLTLLQQHQGQIFLSCYSAFCALQK</sequence>
<proteinExistence type="predicted"/>
<dbReference type="NCBIfam" id="TIGR00815">
    <property type="entry name" value="sulP"/>
    <property type="match status" value="1"/>
</dbReference>
<evidence type="ECO:0000256" key="4">
    <source>
        <dbReference type="ARBA" id="ARBA00023136"/>
    </source>
</evidence>
<dbReference type="Gene3D" id="3.30.750.24">
    <property type="entry name" value="STAS domain"/>
    <property type="match status" value="1"/>
</dbReference>
<dbReference type="InterPro" id="IPR036513">
    <property type="entry name" value="STAS_dom_sf"/>
</dbReference>
<dbReference type="GO" id="GO:0016020">
    <property type="term" value="C:membrane"/>
    <property type="evidence" value="ECO:0007669"/>
    <property type="project" value="UniProtKB-SubCell"/>
</dbReference>
<evidence type="ECO:0000259" key="6">
    <source>
        <dbReference type="PROSITE" id="PS50801"/>
    </source>
</evidence>
<evidence type="ECO:0000256" key="1">
    <source>
        <dbReference type="ARBA" id="ARBA00004141"/>
    </source>
</evidence>
<dbReference type="InterPro" id="IPR001902">
    <property type="entry name" value="SLC26A/SulP_fam"/>
</dbReference>
<feature type="transmembrane region" description="Helical" evidence="5">
    <location>
        <begin position="28"/>
        <end position="48"/>
    </location>
</feature>
<reference evidence="8" key="1">
    <citation type="submission" date="2016-10" db="EMBL/GenBank/DDBJ databases">
        <authorList>
            <person name="Varghese N."/>
            <person name="Submissions S."/>
        </authorList>
    </citation>
    <scope>NUCLEOTIDE SEQUENCE [LARGE SCALE GENOMIC DNA]</scope>
    <source>
        <strain evidence="8">DSM 7165</strain>
    </source>
</reference>
<dbReference type="InterPro" id="IPR011547">
    <property type="entry name" value="SLC26A/SulP_dom"/>
</dbReference>
<keyword evidence="2 5" id="KW-0812">Transmembrane</keyword>
<dbReference type="SUPFAM" id="SSF52091">
    <property type="entry name" value="SpoIIaa-like"/>
    <property type="match status" value="1"/>
</dbReference>
<feature type="transmembrane region" description="Helical" evidence="5">
    <location>
        <begin position="177"/>
        <end position="198"/>
    </location>
</feature>
<comment type="subcellular location">
    <subcellularLocation>
        <location evidence="1">Membrane</location>
        <topology evidence="1">Multi-pass membrane protein</topology>
    </subcellularLocation>
</comment>
<evidence type="ECO:0000256" key="5">
    <source>
        <dbReference type="SAM" id="Phobius"/>
    </source>
</evidence>
<evidence type="ECO:0000313" key="8">
    <source>
        <dbReference type="Proteomes" id="UP000242999"/>
    </source>
</evidence>
<dbReference type="STRING" id="64971.SAMN05421831_1099"/>
<dbReference type="OrthoDB" id="9769739at2"/>
<dbReference type="PANTHER" id="PTHR11814">
    <property type="entry name" value="SULFATE TRANSPORTER"/>
    <property type="match status" value="1"/>
</dbReference>
<dbReference type="EMBL" id="FNYH01000009">
    <property type="protein sequence ID" value="SEI74188.1"/>
    <property type="molecule type" value="Genomic_DNA"/>
</dbReference>
<dbReference type="GO" id="GO:0055085">
    <property type="term" value="P:transmembrane transport"/>
    <property type="evidence" value="ECO:0007669"/>
    <property type="project" value="InterPro"/>
</dbReference>
<name>A0A1H6T297_9GAMM</name>
<accession>A0A1H6T297</accession>
<dbReference type="RefSeq" id="WP_093310444.1">
    <property type="nucleotide sequence ID" value="NZ_FNYH01000009.1"/>
</dbReference>
<keyword evidence="3 5" id="KW-1133">Transmembrane helix</keyword>